<keyword evidence="1" id="KW-0472">Membrane</keyword>
<sequence length="206" mass="21282">MSAEPRPGAVPLRTVLPSLALNGVVPLLVYLLLRPHLPGDAAALAVAMAVPVACTVAVFAWRRRVDAIGAIAVVTFGIALIVVLLSGGDPFVLKLQEAVVTGPLALLFLASAAVRKPVLLVATRLLGKSGKTENALVEERRRQASTTLTAIMGGTFAVHAAALTVLALLLSTAQVLAVSRLVGLSILGAGLLVVLTYRARLQKAAH</sequence>
<feature type="transmembrane region" description="Helical" evidence="1">
    <location>
        <begin position="39"/>
        <end position="60"/>
    </location>
</feature>
<feature type="transmembrane region" description="Helical" evidence="1">
    <location>
        <begin position="12"/>
        <end position="33"/>
    </location>
</feature>
<feature type="transmembrane region" description="Helical" evidence="1">
    <location>
        <begin position="105"/>
        <end position="127"/>
    </location>
</feature>
<evidence type="ECO:0008006" key="4">
    <source>
        <dbReference type="Google" id="ProtNLM"/>
    </source>
</evidence>
<name>A0A4R5B7H6_9ACTN</name>
<evidence type="ECO:0000313" key="3">
    <source>
        <dbReference type="Proteomes" id="UP000295578"/>
    </source>
</evidence>
<proteinExistence type="predicted"/>
<dbReference type="EMBL" id="SMKY01000085">
    <property type="protein sequence ID" value="TDD80879.1"/>
    <property type="molecule type" value="Genomic_DNA"/>
</dbReference>
<dbReference type="NCBIfam" id="NF041646">
    <property type="entry name" value="VC0807_fam"/>
    <property type="match status" value="1"/>
</dbReference>
<dbReference type="RefSeq" id="WP_132198912.1">
    <property type="nucleotide sequence ID" value="NZ_SMKY01000085.1"/>
</dbReference>
<protein>
    <recommendedName>
        <fullName evidence="4">Intracellular septation protein A</fullName>
    </recommendedName>
</protein>
<keyword evidence="1" id="KW-0812">Transmembrane</keyword>
<keyword evidence="1" id="KW-1133">Transmembrane helix</keyword>
<gene>
    <name evidence="2" type="ORF">E1293_19795</name>
</gene>
<accession>A0A4R5B7H6</accession>
<comment type="caution">
    <text evidence="2">The sequence shown here is derived from an EMBL/GenBank/DDBJ whole genome shotgun (WGS) entry which is preliminary data.</text>
</comment>
<evidence type="ECO:0000256" key="1">
    <source>
        <dbReference type="SAM" id="Phobius"/>
    </source>
</evidence>
<dbReference type="AlphaFoldDB" id="A0A4R5B7H6"/>
<evidence type="ECO:0000313" key="2">
    <source>
        <dbReference type="EMBL" id="TDD80879.1"/>
    </source>
</evidence>
<reference evidence="2 3" key="1">
    <citation type="submission" date="2019-03" db="EMBL/GenBank/DDBJ databases">
        <title>Draft genome sequences of novel Actinobacteria.</title>
        <authorList>
            <person name="Sahin N."/>
            <person name="Ay H."/>
            <person name="Saygin H."/>
        </authorList>
    </citation>
    <scope>NUCLEOTIDE SEQUENCE [LARGE SCALE GENOMIC DNA]</scope>
    <source>
        <strain evidence="2 3">DSM 45941</strain>
    </source>
</reference>
<dbReference type="Proteomes" id="UP000295578">
    <property type="component" value="Unassembled WGS sequence"/>
</dbReference>
<dbReference type="OrthoDB" id="3693539at2"/>
<feature type="transmembrane region" description="Helical" evidence="1">
    <location>
        <begin position="148"/>
        <end position="171"/>
    </location>
</feature>
<feature type="transmembrane region" description="Helical" evidence="1">
    <location>
        <begin position="177"/>
        <end position="197"/>
    </location>
</feature>
<feature type="transmembrane region" description="Helical" evidence="1">
    <location>
        <begin position="67"/>
        <end position="85"/>
    </location>
</feature>
<keyword evidence="3" id="KW-1185">Reference proteome</keyword>
<organism evidence="2 3">
    <name type="scientific">Actinomadura darangshiensis</name>
    <dbReference type="NCBI Taxonomy" id="705336"/>
    <lineage>
        <taxon>Bacteria</taxon>
        <taxon>Bacillati</taxon>
        <taxon>Actinomycetota</taxon>
        <taxon>Actinomycetes</taxon>
        <taxon>Streptosporangiales</taxon>
        <taxon>Thermomonosporaceae</taxon>
        <taxon>Actinomadura</taxon>
    </lineage>
</organism>